<comment type="caution">
    <text evidence="3">The sequence shown here is derived from an EMBL/GenBank/DDBJ whole genome shotgun (WGS) entry which is preliminary data.</text>
</comment>
<dbReference type="InterPro" id="IPR001810">
    <property type="entry name" value="F-box_dom"/>
</dbReference>
<evidence type="ECO:0000313" key="4">
    <source>
        <dbReference type="Proteomes" id="UP000283530"/>
    </source>
</evidence>
<evidence type="ECO:0000313" key="3">
    <source>
        <dbReference type="EMBL" id="RWR88603.1"/>
    </source>
</evidence>
<organism evidence="3 4">
    <name type="scientific">Cinnamomum micranthum f. kanehirae</name>
    <dbReference type="NCBI Taxonomy" id="337451"/>
    <lineage>
        <taxon>Eukaryota</taxon>
        <taxon>Viridiplantae</taxon>
        <taxon>Streptophyta</taxon>
        <taxon>Embryophyta</taxon>
        <taxon>Tracheophyta</taxon>
        <taxon>Spermatophyta</taxon>
        <taxon>Magnoliopsida</taxon>
        <taxon>Magnoliidae</taxon>
        <taxon>Laurales</taxon>
        <taxon>Lauraceae</taxon>
        <taxon>Cinnamomum</taxon>
    </lineage>
</organism>
<accession>A0A3S3PDZ5</accession>
<dbReference type="OrthoDB" id="612216at2759"/>
<keyword evidence="4" id="KW-1185">Reference proteome</keyword>
<dbReference type="Proteomes" id="UP000283530">
    <property type="component" value="Unassembled WGS sequence"/>
</dbReference>
<sequence length="224" mass="25641">MTRIMMCRDYGGSSRGPDLGPGDVCARKRNGKSSSKGSRDVINNLSEDIINLILVHLPIRDAIRTIILSTKWRYKWVSISDLVFDRHCFSYNTEAVNVVDHVLLHHVGPIRKFSLDLGMPFSHADHYCHVNHLIVFLSRNEIKELFLSYVVQETHYKVPSSLFCCQKIDLSIQDVSLIDEDGNNLTRLIPNCPLLERLTLETEFCWPLKIHAPNLITLPSRVDM</sequence>
<feature type="region of interest" description="Disordered" evidence="1">
    <location>
        <begin position="18"/>
        <end position="38"/>
    </location>
</feature>
<dbReference type="InterPro" id="IPR036047">
    <property type="entry name" value="F-box-like_dom_sf"/>
</dbReference>
<gene>
    <name evidence="3" type="ORF">CKAN_01762700</name>
</gene>
<protein>
    <submittedName>
        <fullName evidence="3">F-box/FBD/LRR-repeat-like protein</fullName>
    </submittedName>
</protein>
<dbReference type="EMBL" id="QPKB01000007">
    <property type="protein sequence ID" value="RWR88603.1"/>
    <property type="molecule type" value="Genomic_DNA"/>
</dbReference>
<dbReference type="STRING" id="337451.A0A3S3PDZ5"/>
<feature type="domain" description="F-box" evidence="2">
    <location>
        <begin position="42"/>
        <end position="78"/>
    </location>
</feature>
<proteinExistence type="predicted"/>
<dbReference type="Pfam" id="PF00646">
    <property type="entry name" value="F-box"/>
    <property type="match status" value="1"/>
</dbReference>
<dbReference type="SUPFAM" id="SSF81383">
    <property type="entry name" value="F-box domain"/>
    <property type="match status" value="1"/>
</dbReference>
<dbReference type="PANTHER" id="PTHR31639:SF237">
    <property type="entry name" value="F-BOX DOMAIN-CONTAINING PROTEIN"/>
    <property type="match status" value="1"/>
</dbReference>
<name>A0A3S3PDZ5_9MAGN</name>
<reference evidence="3 4" key="1">
    <citation type="journal article" date="2019" name="Nat. Plants">
        <title>Stout camphor tree genome fills gaps in understanding of flowering plant genome evolution.</title>
        <authorList>
            <person name="Chaw S.M."/>
            <person name="Liu Y.C."/>
            <person name="Wu Y.W."/>
            <person name="Wang H.Y."/>
            <person name="Lin C.I."/>
            <person name="Wu C.S."/>
            <person name="Ke H.M."/>
            <person name="Chang L.Y."/>
            <person name="Hsu C.Y."/>
            <person name="Yang H.T."/>
            <person name="Sudianto E."/>
            <person name="Hsu M.H."/>
            <person name="Wu K.P."/>
            <person name="Wang L.N."/>
            <person name="Leebens-Mack J.H."/>
            <person name="Tsai I.J."/>
        </authorList>
    </citation>
    <scope>NUCLEOTIDE SEQUENCE [LARGE SCALE GENOMIC DNA]</scope>
    <source>
        <strain evidence="4">cv. Chaw 1501</strain>
        <tissue evidence="3">Young leaves</tissue>
    </source>
</reference>
<evidence type="ECO:0000259" key="2">
    <source>
        <dbReference type="Pfam" id="PF00646"/>
    </source>
</evidence>
<evidence type="ECO:0000256" key="1">
    <source>
        <dbReference type="SAM" id="MobiDB-lite"/>
    </source>
</evidence>
<dbReference type="PANTHER" id="PTHR31639">
    <property type="entry name" value="F-BOX PROTEIN-LIKE"/>
    <property type="match status" value="1"/>
</dbReference>
<dbReference type="AlphaFoldDB" id="A0A3S3PDZ5"/>